<protein>
    <recommendedName>
        <fullName evidence="3">YdbL</fullName>
    </recommendedName>
</protein>
<proteinExistence type="predicted"/>
<dbReference type="KEGG" id="ecv:APECO1_556"/>
<reference evidence="1 2" key="1">
    <citation type="journal article" date="2007" name="J. Bacteriol.">
        <title>The genome sequence of avian pathogenic Escherichia coli strain O1:K1:H7 shares strong similarities with human extraintestinal pathogenic E. coli genomes.</title>
        <authorList>
            <person name="Johnson T.J."/>
            <person name="Kariyawasam S."/>
            <person name="Wannemuehler Y."/>
            <person name="Mangiamele P."/>
            <person name="Johnson S.J."/>
            <person name="Doetkott C."/>
            <person name="Skyberg J.A."/>
            <person name="Lynne A.M."/>
            <person name="Johnson J.R."/>
            <person name="Nolan L.K."/>
        </authorList>
    </citation>
    <scope>NUCLEOTIDE SEQUENCE [LARGE SCALE GENOMIC DNA]</scope>
    <source>
        <strain evidence="1">APEC O1</strain>
    </source>
</reference>
<gene>
    <name evidence="1" type="primary">ydbL</name>
    <name evidence="1" type="ORF">APECO1_556</name>
</gene>
<evidence type="ECO:0000313" key="2">
    <source>
        <dbReference type="Proteomes" id="UP000008216"/>
    </source>
</evidence>
<dbReference type="InterPro" id="IPR008309">
    <property type="entry name" value="YdbL"/>
</dbReference>
<dbReference type="Pfam" id="PF07027">
    <property type="entry name" value="DUF1318"/>
    <property type="match status" value="1"/>
</dbReference>
<name>A0A0H2YYW7_ECOK1</name>
<dbReference type="EMBL" id="CP000468">
    <property type="protein sequence ID" value="ABJ00856.1"/>
    <property type="molecule type" value="Genomic_DNA"/>
</dbReference>
<sequence length="133" mass="14896">MRSSSRQTKMSKSCLRPVAIFFEVMMKRTLLLCAFLVGLVSSNVMALTLDEARTQGRVGETFYGYLVALKTDAETEKLVTDINAERKASYQQLAKQNNVSVDDIAKLAGQKLVERAKPGEYVQGINGKWVRKF</sequence>
<dbReference type="AlphaFoldDB" id="A0A0H2YYW7"/>
<dbReference type="HOGENOM" id="CLU_146585_1_0_6"/>
<organism evidence="1 2">
    <name type="scientific">Escherichia coli O1:K1 / APEC</name>
    <dbReference type="NCBI Taxonomy" id="405955"/>
    <lineage>
        <taxon>Bacteria</taxon>
        <taxon>Pseudomonadati</taxon>
        <taxon>Pseudomonadota</taxon>
        <taxon>Gammaproteobacteria</taxon>
        <taxon>Enterobacterales</taxon>
        <taxon>Enterobacteriaceae</taxon>
        <taxon>Escherichia</taxon>
    </lineage>
</organism>
<dbReference type="Proteomes" id="UP000008216">
    <property type="component" value="Chromosome"/>
</dbReference>
<accession>A0A0H2YYW7</accession>
<dbReference type="PIRSF" id="PIRSF025560">
    <property type="entry name" value="UCP025560"/>
    <property type="match status" value="1"/>
</dbReference>
<evidence type="ECO:0000313" key="1">
    <source>
        <dbReference type="EMBL" id="ABJ00856.1"/>
    </source>
</evidence>
<evidence type="ECO:0008006" key="3">
    <source>
        <dbReference type="Google" id="ProtNLM"/>
    </source>
</evidence>
<keyword evidence="2" id="KW-1185">Reference proteome</keyword>